<dbReference type="RefSeq" id="WP_100868394.1">
    <property type="nucleotide sequence ID" value="NZ_PHUF01000007.1"/>
</dbReference>
<dbReference type="Gene3D" id="3.30.300.30">
    <property type="match status" value="1"/>
</dbReference>
<proteinExistence type="predicted"/>
<dbReference type="InterPro" id="IPR042099">
    <property type="entry name" value="ANL_N_sf"/>
</dbReference>
<dbReference type="Proteomes" id="UP000232587">
    <property type="component" value="Unassembled WGS sequence"/>
</dbReference>
<dbReference type="OrthoDB" id="9803968at2"/>
<dbReference type="Gene3D" id="3.40.50.12780">
    <property type="entry name" value="N-terminal domain of ligase-like"/>
    <property type="match status" value="1"/>
</dbReference>
<organism evidence="3 4">
    <name type="scientific">Novosphingobium kunmingense</name>
    <dbReference type="NCBI Taxonomy" id="1211806"/>
    <lineage>
        <taxon>Bacteria</taxon>
        <taxon>Pseudomonadati</taxon>
        <taxon>Pseudomonadota</taxon>
        <taxon>Alphaproteobacteria</taxon>
        <taxon>Sphingomonadales</taxon>
        <taxon>Sphingomonadaceae</taxon>
        <taxon>Novosphingobium</taxon>
    </lineage>
</organism>
<evidence type="ECO:0000313" key="3">
    <source>
        <dbReference type="EMBL" id="PKB13412.1"/>
    </source>
</evidence>
<dbReference type="Pfam" id="PF13193">
    <property type="entry name" value="AMP-binding_C"/>
    <property type="match status" value="1"/>
</dbReference>
<feature type="domain" description="AMP-dependent synthetase/ligase" evidence="1">
    <location>
        <begin position="12"/>
        <end position="366"/>
    </location>
</feature>
<dbReference type="EMBL" id="PHUF01000007">
    <property type="protein sequence ID" value="PKB13412.1"/>
    <property type="molecule type" value="Genomic_DNA"/>
</dbReference>
<dbReference type="Pfam" id="PF00501">
    <property type="entry name" value="AMP-binding"/>
    <property type="match status" value="1"/>
</dbReference>
<sequence length="506" mass="55286">MELSQMLRRAVQVNGCGIATIEGGNRRTWAEEGDRVARLAAGLAAQGVSEGDRVAILAGNCVHYWEALFALFQLGAVAVPLNTRLTRAELAYQLDDAGAIMLLAGAGFGDMAQALRCTTLRTLIGLEDQQLDATIENLIASSEPRTAFVMGDDRLAGIYYTGGTTGLPKGVMLSHRNLVAMASNLIMHLKVDCRSVVLHSAPMFHLADFAIFVATMVAGTHVVIPRFDDETMLKAIADARVTHSFTVPLMIDRIARHPRLTEFDISSLQVLGYGGAPMPRGTYEHARATLPQIEFCQGFGMTEMPAHTFLDMEAHRDPSDSPRLRSAGQAGYLYEVRICDAEGRTLPPGEFGEIAGRGDNVMMGYWNKPDESAAVLHDGWMFTGDAGFMDEQGNVTITDRFKDMIVTGGENVWTIEVENVVSRYPGVLECAVIGLPDERWGERVHAILGLAPDADFDAAAFDVYCRDRLAGYKRPRSVEVVREPLPRSGAGKILKRDLRATRQNVN</sequence>
<gene>
    <name evidence="3" type="ORF">B0I00_3211</name>
</gene>
<keyword evidence="4" id="KW-1185">Reference proteome</keyword>
<evidence type="ECO:0000313" key="4">
    <source>
        <dbReference type="Proteomes" id="UP000232587"/>
    </source>
</evidence>
<keyword evidence="3" id="KW-0436">Ligase</keyword>
<dbReference type="SUPFAM" id="SSF56801">
    <property type="entry name" value="Acetyl-CoA synthetase-like"/>
    <property type="match status" value="1"/>
</dbReference>
<dbReference type="InterPro" id="IPR025110">
    <property type="entry name" value="AMP-bd_C"/>
</dbReference>
<dbReference type="PANTHER" id="PTHR43767:SF1">
    <property type="entry name" value="NONRIBOSOMAL PEPTIDE SYNTHASE PES1 (EUROFUNG)-RELATED"/>
    <property type="match status" value="1"/>
</dbReference>
<dbReference type="InterPro" id="IPR050237">
    <property type="entry name" value="ATP-dep_AMP-bd_enzyme"/>
</dbReference>
<reference evidence="3 4" key="1">
    <citation type="submission" date="2017-11" db="EMBL/GenBank/DDBJ databases">
        <title>Genomic Encyclopedia of Type Strains, Phase III (KMG-III): the genomes of soil and plant-associated and newly described type strains.</title>
        <authorList>
            <person name="Whitman W."/>
        </authorList>
    </citation>
    <scope>NUCLEOTIDE SEQUENCE [LARGE SCALE GENOMIC DNA]</scope>
    <source>
        <strain evidence="3 4">CGMCC 1.12274</strain>
    </source>
</reference>
<dbReference type="GO" id="GO:0016878">
    <property type="term" value="F:acid-thiol ligase activity"/>
    <property type="evidence" value="ECO:0007669"/>
    <property type="project" value="UniProtKB-ARBA"/>
</dbReference>
<dbReference type="PANTHER" id="PTHR43767">
    <property type="entry name" value="LONG-CHAIN-FATTY-ACID--COA LIGASE"/>
    <property type="match status" value="1"/>
</dbReference>
<protein>
    <submittedName>
        <fullName evidence="3">Acyl-CoA synthetase (AMP-forming)/AMP-acid ligase II</fullName>
    </submittedName>
</protein>
<evidence type="ECO:0000259" key="2">
    <source>
        <dbReference type="Pfam" id="PF13193"/>
    </source>
</evidence>
<dbReference type="InterPro" id="IPR045851">
    <property type="entry name" value="AMP-bd_C_sf"/>
</dbReference>
<dbReference type="InterPro" id="IPR020845">
    <property type="entry name" value="AMP-binding_CS"/>
</dbReference>
<name>A0A2N0H389_9SPHN</name>
<accession>A0A2N0H389</accession>
<feature type="domain" description="AMP-binding enzyme C-terminal" evidence="2">
    <location>
        <begin position="416"/>
        <end position="492"/>
    </location>
</feature>
<evidence type="ECO:0000259" key="1">
    <source>
        <dbReference type="Pfam" id="PF00501"/>
    </source>
</evidence>
<dbReference type="InterPro" id="IPR000873">
    <property type="entry name" value="AMP-dep_synth/lig_dom"/>
</dbReference>
<dbReference type="AlphaFoldDB" id="A0A2N0H389"/>
<dbReference type="PROSITE" id="PS00455">
    <property type="entry name" value="AMP_BINDING"/>
    <property type="match status" value="1"/>
</dbReference>
<comment type="caution">
    <text evidence="3">The sequence shown here is derived from an EMBL/GenBank/DDBJ whole genome shotgun (WGS) entry which is preliminary data.</text>
</comment>